<dbReference type="PANTHER" id="PTHR45138">
    <property type="entry name" value="REGULATORY COMPONENTS OF SENSORY TRANSDUCTION SYSTEM"/>
    <property type="match status" value="1"/>
</dbReference>
<reference evidence="4" key="3">
    <citation type="journal article" date="2022" name="Microbiol. Resour. Announc.">
        <title>Draft Genome Sequences of Eight Mycobacterium montefiorense Strains Isolated from Salamanders in Captivity.</title>
        <authorList>
            <person name="Komine T."/>
            <person name="Ihara H."/>
            <person name="Fukano H."/>
            <person name="Hoshino Y."/>
            <person name="Kurata O."/>
            <person name="Wada S."/>
        </authorList>
    </citation>
    <scope>NUCLEOTIDE SEQUENCE</scope>
    <source>
        <strain evidence="4">NJB18185</strain>
    </source>
</reference>
<gene>
    <name evidence="3" type="ORF">MmonteBS_38840</name>
    <name evidence="4" type="ORF">NJB18185_46740</name>
</gene>
<feature type="transmembrane region" description="Helical" evidence="1">
    <location>
        <begin position="57"/>
        <end position="77"/>
    </location>
</feature>
<reference evidence="4" key="4">
    <citation type="submission" date="2022-04" db="EMBL/GenBank/DDBJ databases">
        <authorList>
            <person name="Komine T."/>
            <person name="Fukano H."/>
            <person name="Wada S."/>
        </authorList>
    </citation>
    <scope>NUCLEOTIDE SEQUENCE</scope>
    <source>
        <strain evidence="4">NJB18185</strain>
    </source>
</reference>
<organism evidence="4 6">
    <name type="scientific">Mycobacterium montefiorense</name>
    <dbReference type="NCBI Taxonomy" id="154654"/>
    <lineage>
        <taxon>Bacteria</taxon>
        <taxon>Bacillati</taxon>
        <taxon>Actinomycetota</taxon>
        <taxon>Actinomycetes</taxon>
        <taxon>Mycobacteriales</taxon>
        <taxon>Mycobacteriaceae</taxon>
        <taxon>Mycobacterium</taxon>
        <taxon>Mycobacterium simiae complex</taxon>
    </lineage>
</organism>
<dbReference type="PANTHER" id="PTHR45138:SF9">
    <property type="entry name" value="DIGUANYLATE CYCLASE DGCM-RELATED"/>
    <property type="match status" value="1"/>
</dbReference>
<evidence type="ECO:0000313" key="4">
    <source>
        <dbReference type="EMBL" id="GKU74903.1"/>
    </source>
</evidence>
<dbReference type="RefSeq" id="WP_108924561.1">
    <property type="nucleotide sequence ID" value="NZ_BFCH01000019.1"/>
</dbReference>
<dbReference type="Proteomes" id="UP001139505">
    <property type="component" value="Unassembled WGS sequence"/>
</dbReference>
<dbReference type="Pfam" id="PF00990">
    <property type="entry name" value="GGDEF"/>
    <property type="match status" value="1"/>
</dbReference>
<comment type="caution">
    <text evidence="4">The sequence shown here is derived from an EMBL/GenBank/DDBJ whole genome shotgun (WGS) entry which is preliminary data.</text>
</comment>
<keyword evidence="1" id="KW-1133">Transmembrane helix</keyword>
<keyword evidence="5" id="KW-1185">Reference proteome</keyword>
<dbReference type="CDD" id="cd01949">
    <property type="entry name" value="GGDEF"/>
    <property type="match status" value="1"/>
</dbReference>
<feature type="domain" description="GGDEF" evidence="2">
    <location>
        <begin position="223"/>
        <end position="355"/>
    </location>
</feature>
<protein>
    <recommendedName>
        <fullName evidence="2">GGDEF domain-containing protein</fullName>
    </recommendedName>
</protein>
<dbReference type="PROSITE" id="PS50887">
    <property type="entry name" value="GGDEF"/>
    <property type="match status" value="1"/>
</dbReference>
<dbReference type="InterPro" id="IPR050469">
    <property type="entry name" value="Diguanylate_Cyclase"/>
</dbReference>
<feature type="transmembrane region" description="Helical" evidence="1">
    <location>
        <begin position="32"/>
        <end position="51"/>
    </location>
</feature>
<dbReference type="AlphaFoldDB" id="A0AA37V100"/>
<keyword evidence="1" id="KW-0472">Membrane</keyword>
<dbReference type="NCBIfam" id="TIGR00254">
    <property type="entry name" value="GGDEF"/>
    <property type="match status" value="1"/>
</dbReference>
<dbReference type="InterPro" id="IPR000160">
    <property type="entry name" value="GGDEF_dom"/>
</dbReference>
<dbReference type="EMBL" id="BQYH01000065">
    <property type="protein sequence ID" value="GKU74903.1"/>
    <property type="molecule type" value="Genomic_DNA"/>
</dbReference>
<evidence type="ECO:0000313" key="5">
    <source>
        <dbReference type="Proteomes" id="UP000245060"/>
    </source>
</evidence>
<dbReference type="SUPFAM" id="SSF55073">
    <property type="entry name" value="Nucleotide cyclase"/>
    <property type="match status" value="1"/>
</dbReference>
<evidence type="ECO:0000313" key="6">
    <source>
        <dbReference type="Proteomes" id="UP001139505"/>
    </source>
</evidence>
<sequence>MSRLTSWWSRPDQFDWVSSFLRERDLIRSAQVILAIVSASAVWVPLTVLATQRRPSVTSAIIGVLVVVFAVGSVAFWLTHWPTRRQSRIAAVTGMLSTGGWSVAQPSATFAALACAALVVTGAYVALFHSPRLLMLNAAIVAVAATMAALRLADEAGLATAAAAFWLIWYPNFAVPLIIWGISLAMATYVERAEQDPLTGLLNRRAFTESVSLRLADHPAGHTHLAVMMADLDDFKRINDTSGHAAGDRLLQVVAGLLRDHAPAEAIVCRAGGEEFLVALTCTPGDVAPLAALLCEAIARHPSGITASIGTANAELQRLYTSDGGALVEKLVILADHAMYAAKRRGGNQALQDASSEQGC</sequence>
<reference evidence="3" key="1">
    <citation type="journal article" date="2018" name="Genome Announc.">
        <title>Draft Genome Sequence of Mycobacterium montefiorense Isolated from Japanese Black Salamander (Hynobius nigrescens).</title>
        <authorList>
            <person name="Fukano H."/>
            <person name="Yoshida M."/>
            <person name="Shimizu A."/>
            <person name="Iwao H."/>
            <person name="Katayama Y."/>
            <person name="Omatsu T."/>
            <person name="Mizutani T."/>
            <person name="Kurata O."/>
            <person name="Wada S."/>
            <person name="Hoshino Y."/>
        </authorList>
    </citation>
    <scope>NUCLEOTIDE SEQUENCE</scope>
    <source>
        <strain evidence="3">BS</strain>
    </source>
</reference>
<dbReference type="EMBL" id="BFCH01000019">
    <property type="protein sequence ID" value="GBG39512.1"/>
    <property type="molecule type" value="Genomic_DNA"/>
</dbReference>
<evidence type="ECO:0000256" key="1">
    <source>
        <dbReference type="SAM" id="Phobius"/>
    </source>
</evidence>
<dbReference type="Gene3D" id="3.30.70.270">
    <property type="match status" value="1"/>
</dbReference>
<dbReference type="GO" id="GO:0005886">
    <property type="term" value="C:plasma membrane"/>
    <property type="evidence" value="ECO:0007669"/>
    <property type="project" value="TreeGrafter"/>
</dbReference>
<name>A0AA37V100_9MYCO</name>
<proteinExistence type="predicted"/>
<evidence type="ECO:0000313" key="3">
    <source>
        <dbReference type="EMBL" id="GBG39512.1"/>
    </source>
</evidence>
<reference evidence="5" key="2">
    <citation type="submission" date="2018-04" db="EMBL/GenBank/DDBJ databases">
        <title>Draft genome sequence of Mycobacterium montefiorense isolated from Japanese black salamander.</title>
        <authorList>
            <person name="Fukano H."/>
            <person name="Yoshida M."/>
            <person name="Shimizu A."/>
            <person name="Iwao H."/>
            <person name="Kurata O."/>
            <person name="Katayama Y."/>
            <person name="Omatsu T."/>
            <person name="Mizutani T."/>
            <person name="Wada S."/>
            <person name="Hoshino Y."/>
        </authorList>
    </citation>
    <scope>NUCLEOTIDE SEQUENCE [LARGE SCALE GENOMIC DNA]</scope>
    <source>
        <strain evidence="5">BS</strain>
    </source>
</reference>
<keyword evidence="1" id="KW-0812">Transmembrane</keyword>
<dbReference type="GO" id="GO:0052621">
    <property type="term" value="F:diguanylate cyclase activity"/>
    <property type="evidence" value="ECO:0007669"/>
    <property type="project" value="TreeGrafter"/>
</dbReference>
<accession>A0AA37V100</accession>
<dbReference type="SMART" id="SM00267">
    <property type="entry name" value="GGDEF"/>
    <property type="match status" value="1"/>
</dbReference>
<feature type="transmembrane region" description="Helical" evidence="1">
    <location>
        <begin position="173"/>
        <end position="190"/>
    </location>
</feature>
<dbReference type="InterPro" id="IPR029787">
    <property type="entry name" value="Nucleotide_cyclase"/>
</dbReference>
<dbReference type="GO" id="GO:0043709">
    <property type="term" value="P:cell adhesion involved in single-species biofilm formation"/>
    <property type="evidence" value="ECO:0007669"/>
    <property type="project" value="TreeGrafter"/>
</dbReference>
<evidence type="ECO:0000259" key="2">
    <source>
        <dbReference type="PROSITE" id="PS50887"/>
    </source>
</evidence>
<feature type="transmembrane region" description="Helical" evidence="1">
    <location>
        <begin position="110"/>
        <end position="127"/>
    </location>
</feature>
<dbReference type="InterPro" id="IPR043128">
    <property type="entry name" value="Rev_trsase/Diguanyl_cyclase"/>
</dbReference>
<dbReference type="Proteomes" id="UP000245060">
    <property type="component" value="Unassembled WGS sequence"/>
</dbReference>
<dbReference type="GO" id="GO:1902201">
    <property type="term" value="P:negative regulation of bacterial-type flagellum-dependent cell motility"/>
    <property type="evidence" value="ECO:0007669"/>
    <property type="project" value="TreeGrafter"/>
</dbReference>
<feature type="transmembrane region" description="Helical" evidence="1">
    <location>
        <begin position="134"/>
        <end position="153"/>
    </location>
</feature>